<gene>
    <name evidence="2" type="ORF">SAMN04487752_1572</name>
</gene>
<dbReference type="EMBL" id="FNJW01000008">
    <property type="protein sequence ID" value="SDQ27894.1"/>
    <property type="molecule type" value="Genomic_DNA"/>
</dbReference>
<sequence length="461" mass="51321">MNINLNKVTLPTIHTNLKSIYLTDKTMTARKENFLAKMKQQSIDTAIIYADREHGANFEYFTGFIPRFEEACLVMHANGDSYLLLGNENLKLASHSRIPAHAIHVPYFSLPNQPMNGEKALADYFKESQISPDAIIGVIGWKLFTSSQYDNSGLFDLPFYIVDSLIHYVADRKQLKNFASALISPEGGLRTTHNANEIAHFEYGATLAGKGMFAAIQAVEVGKTEKEIGALLALDGQPNTVTTISAAGKRFTNATLYPRDNEALLGDNYSMTVGYKGGLSSRAGFVASSENDLPEKQSDYLEKVGIPYFTAYTTWLENIKVGTVGDKFYSMIEEVFPSEMYGWTLNPGHYTGDDEWMSSPFFKGSTAVVKSGQLFQVDIIPSVLGYSGASCEEPVAIADKALQDDLKEQYPDVWKRIEERRNYIKNVIHIDLSDDVLPLSDTVAFYTPFLLNKTLAYTKEV</sequence>
<accession>A0A1H0ZKL1</accession>
<keyword evidence="2" id="KW-0378">Hydrolase</keyword>
<dbReference type="GO" id="GO:0004177">
    <property type="term" value="F:aminopeptidase activity"/>
    <property type="evidence" value="ECO:0007669"/>
    <property type="project" value="UniProtKB-KW"/>
</dbReference>
<evidence type="ECO:0000313" key="3">
    <source>
        <dbReference type="Proteomes" id="UP000199481"/>
    </source>
</evidence>
<keyword evidence="2" id="KW-0031">Aminopeptidase</keyword>
<dbReference type="InterPro" id="IPR000587">
    <property type="entry name" value="Creatinase_N"/>
</dbReference>
<keyword evidence="2" id="KW-0645">Protease</keyword>
<dbReference type="Gene3D" id="3.90.230.10">
    <property type="entry name" value="Creatinase/methionine aminopeptidase superfamily"/>
    <property type="match status" value="1"/>
</dbReference>
<dbReference type="Proteomes" id="UP000199481">
    <property type="component" value="Unassembled WGS sequence"/>
</dbReference>
<dbReference type="InterPro" id="IPR029149">
    <property type="entry name" value="Creatin/AminoP/Spt16_N"/>
</dbReference>
<organism evidence="2 3">
    <name type="scientific">Carnobacterium viridans</name>
    <dbReference type="NCBI Taxonomy" id="174587"/>
    <lineage>
        <taxon>Bacteria</taxon>
        <taxon>Bacillati</taxon>
        <taxon>Bacillota</taxon>
        <taxon>Bacilli</taxon>
        <taxon>Lactobacillales</taxon>
        <taxon>Carnobacteriaceae</taxon>
        <taxon>Carnobacterium</taxon>
    </lineage>
</organism>
<evidence type="ECO:0000313" key="2">
    <source>
        <dbReference type="EMBL" id="SDQ27894.1"/>
    </source>
</evidence>
<proteinExistence type="predicted"/>
<reference evidence="3" key="1">
    <citation type="submission" date="2016-10" db="EMBL/GenBank/DDBJ databases">
        <authorList>
            <person name="Varghese N."/>
            <person name="Submissions S."/>
        </authorList>
    </citation>
    <scope>NUCLEOTIDE SEQUENCE [LARGE SCALE GENOMIC DNA]</scope>
    <source>
        <strain evidence="3">MPL-11</strain>
    </source>
</reference>
<feature type="domain" description="Creatinase N-terminal" evidence="1">
    <location>
        <begin position="30"/>
        <end position="107"/>
    </location>
</feature>
<protein>
    <submittedName>
        <fullName evidence="2">Xaa-Pro aminopeptidase</fullName>
    </submittedName>
</protein>
<dbReference type="OrthoDB" id="9778159at2"/>
<dbReference type="RefSeq" id="WP_089976905.1">
    <property type="nucleotide sequence ID" value="NZ_CP084916.1"/>
</dbReference>
<dbReference type="SUPFAM" id="SSF53092">
    <property type="entry name" value="Creatinase/prolidase N-terminal domain"/>
    <property type="match status" value="1"/>
</dbReference>
<dbReference type="InterPro" id="IPR036005">
    <property type="entry name" value="Creatinase/aminopeptidase-like"/>
</dbReference>
<keyword evidence="3" id="KW-1185">Reference proteome</keyword>
<name>A0A1H0ZKL1_9LACT</name>
<dbReference type="Pfam" id="PF01321">
    <property type="entry name" value="Creatinase_N"/>
    <property type="match status" value="1"/>
</dbReference>
<evidence type="ECO:0000259" key="1">
    <source>
        <dbReference type="Pfam" id="PF01321"/>
    </source>
</evidence>
<dbReference type="SUPFAM" id="SSF55920">
    <property type="entry name" value="Creatinase/aminopeptidase"/>
    <property type="match status" value="1"/>
</dbReference>
<dbReference type="AlphaFoldDB" id="A0A1H0ZKL1"/>